<dbReference type="PANTHER" id="PTHR30471:SF3">
    <property type="entry name" value="UPF0758 PROTEIN YEES-RELATED"/>
    <property type="match status" value="1"/>
</dbReference>
<evidence type="ECO:0000313" key="8">
    <source>
        <dbReference type="EMBL" id="MBL0745171.1"/>
    </source>
</evidence>
<sequence length="239" mass="26298">MELNVVERKKPNITIPIKEWAHEDQPREKLLLKGKISLSSAELIAILLRSGSSTVNAVELAKEILQLVDNNIHALANLSAEDFMRIKGIGKAKAMSLVAAFELGRRRIDYDTDTRLKIEGSQQAYALLRPNLADLPHEEFWVILLNRANRALKKCQIGQGGITGTVADPKVIFKAAVDGRACSIIVAHNHPSGNLTPSKADLDLTQKLKAGGQLLDIQVLDHLIFAGQKYYSFADEGLM</sequence>
<keyword evidence="9" id="KW-1185">Reference proteome</keyword>
<dbReference type="NCBIfam" id="NF000642">
    <property type="entry name" value="PRK00024.1"/>
    <property type="match status" value="1"/>
</dbReference>
<keyword evidence="3" id="KW-0378">Hydrolase</keyword>
<dbReference type="InterPro" id="IPR020891">
    <property type="entry name" value="UPF0758_CS"/>
</dbReference>
<evidence type="ECO:0000256" key="1">
    <source>
        <dbReference type="ARBA" id="ARBA00022670"/>
    </source>
</evidence>
<evidence type="ECO:0000256" key="2">
    <source>
        <dbReference type="ARBA" id="ARBA00022723"/>
    </source>
</evidence>
<proteinExistence type="inferred from homology"/>
<dbReference type="InterPro" id="IPR001405">
    <property type="entry name" value="UPF0758"/>
</dbReference>
<evidence type="ECO:0000256" key="6">
    <source>
        <dbReference type="RuleBase" id="RU003797"/>
    </source>
</evidence>
<organism evidence="8 9">
    <name type="scientific">Chryseolinea lacunae</name>
    <dbReference type="NCBI Taxonomy" id="2801331"/>
    <lineage>
        <taxon>Bacteria</taxon>
        <taxon>Pseudomonadati</taxon>
        <taxon>Bacteroidota</taxon>
        <taxon>Cytophagia</taxon>
        <taxon>Cytophagales</taxon>
        <taxon>Fulvivirgaceae</taxon>
        <taxon>Chryseolinea</taxon>
    </lineage>
</organism>
<dbReference type="InterPro" id="IPR046778">
    <property type="entry name" value="UPF0758_N"/>
</dbReference>
<feature type="domain" description="MPN" evidence="7">
    <location>
        <begin position="117"/>
        <end position="239"/>
    </location>
</feature>
<accession>A0ABS1L0D8</accession>
<evidence type="ECO:0000256" key="4">
    <source>
        <dbReference type="ARBA" id="ARBA00022833"/>
    </source>
</evidence>
<keyword evidence="5" id="KW-0482">Metalloprotease</keyword>
<dbReference type="SUPFAM" id="SSF47781">
    <property type="entry name" value="RuvA domain 2-like"/>
    <property type="match status" value="1"/>
</dbReference>
<dbReference type="PANTHER" id="PTHR30471">
    <property type="entry name" value="DNA REPAIR PROTEIN RADC"/>
    <property type="match status" value="1"/>
</dbReference>
<dbReference type="PROSITE" id="PS50249">
    <property type="entry name" value="MPN"/>
    <property type="match status" value="1"/>
</dbReference>
<dbReference type="Gene3D" id="3.40.140.10">
    <property type="entry name" value="Cytidine Deaminase, domain 2"/>
    <property type="match status" value="1"/>
</dbReference>
<gene>
    <name evidence="8" type="primary">radC</name>
    <name evidence="8" type="ORF">JI741_28330</name>
</gene>
<keyword evidence="2" id="KW-0479">Metal-binding</keyword>
<dbReference type="Pfam" id="PF04002">
    <property type="entry name" value="RadC"/>
    <property type="match status" value="1"/>
</dbReference>
<dbReference type="InterPro" id="IPR025657">
    <property type="entry name" value="RadC_JAB"/>
</dbReference>
<evidence type="ECO:0000259" key="7">
    <source>
        <dbReference type="PROSITE" id="PS50249"/>
    </source>
</evidence>
<keyword evidence="4" id="KW-0862">Zinc</keyword>
<keyword evidence="1" id="KW-0645">Protease</keyword>
<evidence type="ECO:0000256" key="3">
    <source>
        <dbReference type="ARBA" id="ARBA00022801"/>
    </source>
</evidence>
<dbReference type="EMBL" id="JAERRB010000014">
    <property type="protein sequence ID" value="MBL0745171.1"/>
    <property type="molecule type" value="Genomic_DNA"/>
</dbReference>
<comment type="caution">
    <text evidence="8">The sequence shown here is derived from an EMBL/GenBank/DDBJ whole genome shotgun (WGS) entry which is preliminary data.</text>
</comment>
<reference evidence="8 9" key="1">
    <citation type="submission" date="2021-01" db="EMBL/GenBank/DDBJ databases">
        <title>Chryseolinea sp. Jin1 Genome sequencing and assembly.</title>
        <authorList>
            <person name="Kim I."/>
        </authorList>
    </citation>
    <scope>NUCLEOTIDE SEQUENCE [LARGE SCALE GENOMIC DNA]</scope>
    <source>
        <strain evidence="8 9">Jin1</strain>
    </source>
</reference>
<protein>
    <submittedName>
        <fullName evidence="8">DNA repair protein RadC</fullName>
    </submittedName>
</protein>
<evidence type="ECO:0000256" key="5">
    <source>
        <dbReference type="ARBA" id="ARBA00023049"/>
    </source>
</evidence>
<dbReference type="Proteomes" id="UP000613030">
    <property type="component" value="Unassembled WGS sequence"/>
</dbReference>
<comment type="similarity">
    <text evidence="6">Belongs to the UPF0758 family.</text>
</comment>
<dbReference type="RefSeq" id="WP_202015453.1">
    <property type="nucleotide sequence ID" value="NZ_JAERRB010000014.1"/>
</dbReference>
<dbReference type="CDD" id="cd08071">
    <property type="entry name" value="MPN_DUF2466"/>
    <property type="match status" value="1"/>
</dbReference>
<dbReference type="InterPro" id="IPR010994">
    <property type="entry name" value="RuvA_2-like"/>
</dbReference>
<evidence type="ECO:0000313" key="9">
    <source>
        <dbReference type="Proteomes" id="UP000613030"/>
    </source>
</evidence>
<dbReference type="InterPro" id="IPR037518">
    <property type="entry name" value="MPN"/>
</dbReference>
<dbReference type="PROSITE" id="PS01302">
    <property type="entry name" value="UPF0758"/>
    <property type="match status" value="1"/>
</dbReference>
<name>A0ABS1L0D8_9BACT</name>
<dbReference type="NCBIfam" id="TIGR00608">
    <property type="entry name" value="radc"/>
    <property type="match status" value="1"/>
</dbReference>
<dbReference type="Pfam" id="PF20582">
    <property type="entry name" value="UPF0758_N"/>
    <property type="match status" value="1"/>
</dbReference>